<gene>
    <name evidence="2" type="ORF">RH857_03365</name>
</gene>
<dbReference type="RefSeq" id="WP_310536567.1">
    <property type="nucleotide sequence ID" value="NZ_BAAAOC010000092.1"/>
</dbReference>
<dbReference type="Proteomes" id="UP001260872">
    <property type="component" value="Unassembled WGS sequence"/>
</dbReference>
<name>A0ABU1FRA2_9MICC</name>
<dbReference type="InterPro" id="IPR036291">
    <property type="entry name" value="NAD(P)-bd_dom_sf"/>
</dbReference>
<evidence type="ECO:0000259" key="1">
    <source>
        <dbReference type="Pfam" id="PF01370"/>
    </source>
</evidence>
<comment type="caution">
    <text evidence="2">The sequence shown here is derived from an EMBL/GenBank/DDBJ whole genome shotgun (WGS) entry which is preliminary data.</text>
</comment>
<accession>A0ABU1FRA2</accession>
<dbReference type="EMBL" id="JAVKGT010000006">
    <property type="protein sequence ID" value="MDR5711180.1"/>
    <property type="molecule type" value="Genomic_DNA"/>
</dbReference>
<dbReference type="Gene3D" id="3.40.50.720">
    <property type="entry name" value="NAD(P)-binding Rossmann-like Domain"/>
    <property type="match status" value="1"/>
</dbReference>
<dbReference type="InterPro" id="IPR001509">
    <property type="entry name" value="Epimerase_deHydtase"/>
</dbReference>
<reference evidence="3" key="1">
    <citation type="submission" date="2023-07" db="EMBL/GenBank/DDBJ databases">
        <title>Description of three actinobacteria isolated from air of manufacturing shop in a pharmaceutical factory.</title>
        <authorList>
            <person name="Zhang D.-F."/>
        </authorList>
    </citation>
    <scope>NUCLEOTIDE SEQUENCE [LARGE SCALE GENOMIC DNA]</scope>
    <source>
        <strain evidence="3">CCTCC AB 207010</strain>
    </source>
</reference>
<protein>
    <submittedName>
        <fullName evidence="2">NAD-dependent epimerase/dehydratase family protein</fullName>
    </submittedName>
</protein>
<feature type="domain" description="NAD-dependent epimerase/dehydratase" evidence="1">
    <location>
        <begin position="4"/>
        <end position="80"/>
    </location>
</feature>
<evidence type="ECO:0000313" key="3">
    <source>
        <dbReference type="Proteomes" id="UP001260872"/>
    </source>
</evidence>
<evidence type="ECO:0000313" key="2">
    <source>
        <dbReference type="EMBL" id="MDR5711180.1"/>
    </source>
</evidence>
<dbReference type="Pfam" id="PF01370">
    <property type="entry name" value="Epimerase"/>
    <property type="match status" value="1"/>
</dbReference>
<keyword evidence="3" id="KW-1185">Reference proteome</keyword>
<organism evidence="2 3">
    <name type="scientific">Nesterenkonia flava</name>
    <dbReference type="NCBI Taxonomy" id="469799"/>
    <lineage>
        <taxon>Bacteria</taxon>
        <taxon>Bacillati</taxon>
        <taxon>Actinomycetota</taxon>
        <taxon>Actinomycetes</taxon>
        <taxon>Micrococcales</taxon>
        <taxon>Micrococcaceae</taxon>
        <taxon>Nesterenkonia</taxon>
    </lineage>
</organism>
<dbReference type="SUPFAM" id="SSF51735">
    <property type="entry name" value="NAD(P)-binding Rossmann-fold domains"/>
    <property type="match status" value="1"/>
</dbReference>
<sequence length="180" mass="19684">MWHEVKAAHDAGEIRAVEIRASDYVGGGVGPNQSMLVRYAQAAAAGRRVSVFGSADVLHTFTYVSDVAQTLLTVAQEPAAWGRAWRVPSPAAVTIRGALKSLTDVLGAPSPRIRTIPRWALWPAYPFVPLLREVDEVLYQWESDFVMDHAAATELLGLQPAQWDQIIADLAGQVRTPQRS</sequence>
<proteinExistence type="predicted"/>